<dbReference type="AlphaFoldDB" id="A0A2I2G2U2"/>
<evidence type="ECO:0000256" key="1">
    <source>
        <dbReference type="SAM" id="Phobius"/>
    </source>
</evidence>
<keyword evidence="1" id="KW-0812">Transmembrane</keyword>
<dbReference type="EMBL" id="MSFO01000006">
    <property type="protein sequence ID" value="PLB47195.1"/>
    <property type="molecule type" value="Genomic_DNA"/>
</dbReference>
<comment type="caution">
    <text evidence="2">The sequence shown here is derived from an EMBL/GenBank/DDBJ whole genome shotgun (WGS) entry which is preliminary data.</text>
</comment>
<keyword evidence="1" id="KW-0472">Membrane</keyword>
<dbReference type="Proteomes" id="UP000234275">
    <property type="component" value="Unassembled WGS sequence"/>
</dbReference>
<dbReference type="RefSeq" id="XP_024702497.1">
    <property type="nucleotide sequence ID" value="XM_024852421.1"/>
</dbReference>
<dbReference type="GeneID" id="36560119"/>
<proteinExistence type="predicted"/>
<keyword evidence="3" id="KW-1185">Reference proteome</keyword>
<dbReference type="VEuPathDB" id="FungiDB:P170DRAFT_466509"/>
<feature type="transmembrane region" description="Helical" evidence="1">
    <location>
        <begin position="283"/>
        <end position="304"/>
    </location>
</feature>
<accession>A0A2I2G2U2</accession>
<evidence type="ECO:0000313" key="3">
    <source>
        <dbReference type="Proteomes" id="UP000234275"/>
    </source>
</evidence>
<gene>
    <name evidence="2" type="ORF">P170DRAFT_466509</name>
</gene>
<evidence type="ECO:0000313" key="2">
    <source>
        <dbReference type="EMBL" id="PLB47195.1"/>
    </source>
</evidence>
<sequence>MPFHDDPHLKEAAIVLIQGLKTLWQLQAGKAGKIKDRQALNRVHNLANCRFIFIGDYPYYNYVGTYEDGHCLELLTTYDGPESSLRQALMKLDSRTFTQDPKNGFVIQHGEMKTRARFVPHHSVMPPGRNGVIDPPAEAIRISDASEDTLKKFPCVLQKSLLALKLYRAARKERRGGLTDLRHANALAEHVGGTRDWEEWEINAITYSLDKVVHFETWSNCPFLQTLLTRNGLFLNPSKLESCEEADGNFISARTPPVSIRSPSPAVMPKLPLKLANAPAKSVIFLALGVSLVILVVVVLVLRYTSRTRNQVMWSVTWTWGWSVHR</sequence>
<reference evidence="2 3" key="1">
    <citation type="submission" date="2016-12" db="EMBL/GenBank/DDBJ databases">
        <title>The genomes of Aspergillus section Nigri reveals drivers in fungal speciation.</title>
        <authorList>
            <consortium name="DOE Joint Genome Institute"/>
            <person name="Vesth T.C."/>
            <person name="Nybo J."/>
            <person name="Theobald S."/>
            <person name="Brandl J."/>
            <person name="Frisvad J.C."/>
            <person name="Nielsen K.F."/>
            <person name="Lyhne E.K."/>
            <person name="Kogle M.E."/>
            <person name="Kuo A."/>
            <person name="Riley R."/>
            <person name="Clum A."/>
            <person name="Nolan M."/>
            <person name="Lipzen A."/>
            <person name="Salamov A."/>
            <person name="Henrissat B."/>
            <person name="Wiebenga A."/>
            <person name="De Vries R.P."/>
            <person name="Grigoriev I.V."/>
            <person name="Mortensen U.H."/>
            <person name="Andersen M.R."/>
            <person name="Baker S.E."/>
        </authorList>
    </citation>
    <scope>NUCLEOTIDE SEQUENCE [LARGE SCALE GENOMIC DNA]</scope>
    <source>
        <strain evidence="2 3">IBT 23096</strain>
    </source>
</reference>
<name>A0A2I2G2U2_9EURO</name>
<protein>
    <submittedName>
        <fullName evidence="2">Uncharacterized protein</fullName>
    </submittedName>
</protein>
<keyword evidence="1" id="KW-1133">Transmembrane helix</keyword>
<dbReference type="OrthoDB" id="10595015at2759"/>
<organism evidence="2 3">
    <name type="scientific">Aspergillus steynii IBT 23096</name>
    <dbReference type="NCBI Taxonomy" id="1392250"/>
    <lineage>
        <taxon>Eukaryota</taxon>
        <taxon>Fungi</taxon>
        <taxon>Dikarya</taxon>
        <taxon>Ascomycota</taxon>
        <taxon>Pezizomycotina</taxon>
        <taxon>Eurotiomycetes</taxon>
        <taxon>Eurotiomycetidae</taxon>
        <taxon>Eurotiales</taxon>
        <taxon>Aspergillaceae</taxon>
        <taxon>Aspergillus</taxon>
        <taxon>Aspergillus subgen. Circumdati</taxon>
    </lineage>
</organism>